<proteinExistence type="predicted"/>
<accession>A0A2G2WPN3</accession>
<keyword evidence="2" id="KW-1185">Reference proteome</keyword>
<dbReference type="EMBL" id="MLFT02000005">
    <property type="protein sequence ID" value="PHT47139.1"/>
    <property type="molecule type" value="Genomic_DNA"/>
</dbReference>
<dbReference type="OrthoDB" id="6513042at2759"/>
<reference evidence="2" key="2">
    <citation type="journal article" date="2017" name="J. Anim. Genet.">
        <title>Multiple reference genome sequences of hot pepper reveal the massive evolution of plant disease resistance genes by retroduplication.</title>
        <authorList>
            <person name="Kim S."/>
            <person name="Park J."/>
            <person name="Yeom S.-I."/>
            <person name="Kim Y.-M."/>
            <person name="Seo E."/>
            <person name="Kim K.-T."/>
            <person name="Kim M.-S."/>
            <person name="Lee J.M."/>
            <person name="Cheong K."/>
            <person name="Shin H.-S."/>
            <person name="Kim S.-B."/>
            <person name="Han K."/>
            <person name="Lee J."/>
            <person name="Park M."/>
            <person name="Lee H.-A."/>
            <person name="Lee H.-Y."/>
            <person name="Lee Y."/>
            <person name="Oh S."/>
            <person name="Lee J.H."/>
            <person name="Choi E."/>
            <person name="Choi E."/>
            <person name="Lee S.E."/>
            <person name="Jeon J."/>
            <person name="Kim H."/>
            <person name="Choi G."/>
            <person name="Song H."/>
            <person name="Lee J."/>
            <person name="Lee S.-C."/>
            <person name="Kwon J.-K."/>
            <person name="Lee H.-Y."/>
            <person name="Koo N."/>
            <person name="Hong Y."/>
            <person name="Kim R.W."/>
            <person name="Kang W.-H."/>
            <person name="Huh J.H."/>
            <person name="Kang B.-C."/>
            <person name="Yang T.-J."/>
            <person name="Lee Y.-H."/>
            <person name="Bennetzen J.L."/>
            <person name="Choi D."/>
        </authorList>
    </citation>
    <scope>NUCLEOTIDE SEQUENCE [LARGE SCALE GENOMIC DNA]</scope>
    <source>
        <strain evidence="2">cv. PBC81</strain>
    </source>
</reference>
<sequence length="424" mass="49268">MVVSDPKFLMCKTREPKKKLLNANLRRLSTDLDALQPLLKKYISYLATDVLPLCTPNLRPRVELDRVTVWLGIKALLGFLEPPAFEEGILDRYPIFLSVVLNHISDDSPEFSCAVNCLRLLFEMLGYKLWLKTSLSPSVMRNTLLGQCFHTRNEKSHKEIFDLFQPFLQACFTHSYSLEALQDGEHEKQRRNLLYFLLHQVTVSSNFSLIMRKKACQIALFIVHRGYTMNPPSPPYECAHMWWRSRYIVEGRPSCRLAKKLKIDLRVWNREVFGRVEVKTRKVLNELERWSGHGGYVDPRGSSDLVVINLAGLPVHLWCIDLFLKVGNLCVGFVNVIYNLPDMARARILVKKEGKIPISIKVDDGEVEYRVWLSMKFRPLKLKVDWREEFEVYGRRGSGIRGDKKGNKFVKEVTSKPWEGHQMW</sequence>
<evidence type="ECO:0000313" key="1">
    <source>
        <dbReference type="EMBL" id="PHT47139.1"/>
    </source>
</evidence>
<comment type="caution">
    <text evidence="1">The sequence shown here is derived from an EMBL/GenBank/DDBJ whole genome shotgun (WGS) entry which is preliminary data.</text>
</comment>
<dbReference type="Proteomes" id="UP000224567">
    <property type="component" value="Unassembled WGS sequence"/>
</dbReference>
<protein>
    <recommendedName>
        <fullName evidence="3">DUF4283 domain-containing protein</fullName>
    </recommendedName>
</protein>
<name>A0A2G2WPN3_CAPBA</name>
<organism evidence="1 2">
    <name type="scientific">Capsicum baccatum</name>
    <name type="common">Peruvian pepper</name>
    <dbReference type="NCBI Taxonomy" id="33114"/>
    <lineage>
        <taxon>Eukaryota</taxon>
        <taxon>Viridiplantae</taxon>
        <taxon>Streptophyta</taxon>
        <taxon>Embryophyta</taxon>
        <taxon>Tracheophyta</taxon>
        <taxon>Spermatophyta</taxon>
        <taxon>Magnoliopsida</taxon>
        <taxon>eudicotyledons</taxon>
        <taxon>Gunneridae</taxon>
        <taxon>Pentapetalae</taxon>
        <taxon>asterids</taxon>
        <taxon>lamiids</taxon>
        <taxon>Solanales</taxon>
        <taxon>Solanaceae</taxon>
        <taxon>Solanoideae</taxon>
        <taxon>Capsiceae</taxon>
        <taxon>Capsicum</taxon>
    </lineage>
</organism>
<evidence type="ECO:0000313" key="2">
    <source>
        <dbReference type="Proteomes" id="UP000224567"/>
    </source>
</evidence>
<reference evidence="1 2" key="1">
    <citation type="journal article" date="2017" name="Genome Biol.">
        <title>New reference genome sequences of hot pepper reveal the massive evolution of plant disease-resistance genes by retroduplication.</title>
        <authorList>
            <person name="Kim S."/>
            <person name="Park J."/>
            <person name="Yeom S.I."/>
            <person name="Kim Y.M."/>
            <person name="Seo E."/>
            <person name="Kim K.T."/>
            <person name="Kim M.S."/>
            <person name="Lee J.M."/>
            <person name="Cheong K."/>
            <person name="Shin H.S."/>
            <person name="Kim S.B."/>
            <person name="Han K."/>
            <person name="Lee J."/>
            <person name="Park M."/>
            <person name="Lee H.A."/>
            <person name="Lee H.Y."/>
            <person name="Lee Y."/>
            <person name="Oh S."/>
            <person name="Lee J.H."/>
            <person name="Choi E."/>
            <person name="Choi E."/>
            <person name="Lee S.E."/>
            <person name="Jeon J."/>
            <person name="Kim H."/>
            <person name="Choi G."/>
            <person name="Song H."/>
            <person name="Lee J."/>
            <person name="Lee S.C."/>
            <person name="Kwon J.K."/>
            <person name="Lee H.Y."/>
            <person name="Koo N."/>
            <person name="Hong Y."/>
            <person name="Kim R.W."/>
            <person name="Kang W.H."/>
            <person name="Huh J.H."/>
            <person name="Kang B.C."/>
            <person name="Yang T.J."/>
            <person name="Lee Y.H."/>
            <person name="Bennetzen J.L."/>
            <person name="Choi D."/>
        </authorList>
    </citation>
    <scope>NUCLEOTIDE SEQUENCE [LARGE SCALE GENOMIC DNA]</scope>
    <source>
        <strain evidence="2">cv. PBC81</strain>
    </source>
</reference>
<dbReference type="AlphaFoldDB" id="A0A2G2WPN3"/>
<evidence type="ECO:0008006" key="3">
    <source>
        <dbReference type="Google" id="ProtNLM"/>
    </source>
</evidence>
<gene>
    <name evidence="1" type="ORF">CQW23_11347</name>
</gene>
<dbReference type="STRING" id="33114.A0A2G2WPN3"/>